<evidence type="ECO:0000256" key="1">
    <source>
        <dbReference type="ARBA" id="ARBA00022649"/>
    </source>
</evidence>
<dbReference type="Gene3D" id="3.30.2310.20">
    <property type="entry name" value="RelE-like"/>
    <property type="match status" value="1"/>
</dbReference>
<keyword evidence="1" id="KW-1277">Toxin-antitoxin system</keyword>
<dbReference type="Proteomes" id="UP000186143">
    <property type="component" value="Unassembled WGS sequence"/>
</dbReference>
<gene>
    <name evidence="2" type="ORF">BJF92_04355</name>
</gene>
<name>A0A1Q9AFX4_9HYPH</name>
<dbReference type="AlphaFoldDB" id="A0A1Q9AFX4"/>
<dbReference type="EMBL" id="MKIO01000038">
    <property type="protein sequence ID" value="OLP53827.1"/>
    <property type="molecule type" value="Genomic_DNA"/>
</dbReference>
<sequence length="96" mass="10981">MMAPAALADLRGIRRHIAQTSAYHAKAFLTELTAKIAWIAEVDFTGVPRDHILEGLRALPFRQRCIYYRSYADRIVVLRVLHGAQDVEKQQFDRGD</sequence>
<dbReference type="InterPro" id="IPR035093">
    <property type="entry name" value="RelE/ParE_toxin_dom_sf"/>
</dbReference>
<dbReference type="InterPro" id="IPR007712">
    <property type="entry name" value="RelE/ParE_toxin"/>
</dbReference>
<protein>
    <submittedName>
        <fullName evidence="2">Plasmid stabilization system</fullName>
    </submittedName>
</protein>
<dbReference type="STRING" id="1672749.BJF92_04355"/>
<dbReference type="Pfam" id="PF05016">
    <property type="entry name" value="ParE_toxin"/>
    <property type="match status" value="1"/>
</dbReference>
<accession>A0A1Q9AFX4</accession>
<evidence type="ECO:0000313" key="3">
    <source>
        <dbReference type="Proteomes" id="UP000186143"/>
    </source>
</evidence>
<comment type="caution">
    <text evidence="2">The sequence shown here is derived from an EMBL/GenBank/DDBJ whole genome shotgun (WGS) entry which is preliminary data.</text>
</comment>
<proteinExistence type="predicted"/>
<organism evidence="2 3">
    <name type="scientific">Xaviernesmea rhizosphaerae</name>
    <dbReference type="NCBI Taxonomy" id="1672749"/>
    <lineage>
        <taxon>Bacteria</taxon>
        <taxon>Pseudomonadati</taxon>
        <taxon>Pseudomonadota</taxon>
        <taxon>Alphaproteobacteria</taxon>
        <taxon>Hyphomicrobiales</taxon>
        <taxon>Rhizobiaceae</taxon>
        <taxon>Rhizobium/Agrobacterium group</taxon>
        <taxon>Xaviernesmea</taxon>
    </lineage>
</organism>
<reference evidence="2 3" key="1">
    <citation type="submission" date="2016-09" db="EMBL/GenBank/DDBJ databases">
        <title>Rhizobium sp. nov., a novel species isolated from the rice rhizosphere.</title>
        <authorList>
            <person name="Zhao J."/>
            <person name="Zhang X."/>
        </authorList>
    </citation>
    <scope>NUCLEOTIDE SEQUENCE [LARGE SCALE GENOMIC DNA]</scope>
    <source>
        <strain evidence="2 3">MH17</strain>
    </source>
</reference>
<evidence type="ECO:0000313" key="2">
    <source>
        <dbReference type="EMBL" id="OLP53827.1"/>
    </source>
</evidence>